<proteinExistence type="predicted"/>
<reference evidence="2" key="1">
    <citation type="submission" date="2014-09" db="EMBL/GenBank/DDBJ databases">
        <authorList>
            <person name="Magalhaes I.L.F."/>
            <person name="Oliveira U."/>
            <person name="Santos F.R."/>
            <person name="Vidigal T.H.D.A."/>
            <person name="Brescovit A.D."/>
            <person name="Santos A.J."/>
        </authorList>
    </citation>
    <scope>NUCLEOTIDE SEQUENCE</scope>
    <source>
        <tissue evidence="2">Shoot tissue taken approximately 20 cm above the soil surface</tissue>
    </source>
</reference>
<evidence type="ECO:0000256" key="1">
    <source>
        <dbReference type="SAM" id="MobiDB-lite"/>
    </source>
</evidence>
<dbReference type="EMBL" id="GBRH01275928">
    <property type="protein sequence ID" value="JAD21967.1"/>
    <property type="molecule type" value="Transcribed_RNA"/>
</dbReference>
<feature type="region of interest" description="Disordered" evidence="1">
    <location>
        <begin position="1"/>
        <end position="28"/>
    </location>
</feature>
<name>A0A0A8YFH9_ARUDO</name>
<feature type="compositionally biased region" description="Low complexity" evidence="1">
    <location>
        <begin position="1"/>
        <end position="21"/>
    </location>
</feature>
<organism evidence="2">
    <name type="scientific">Arundo donax</name>
    <name type="common">Giant reed</name>
    <name type="synonym">Donax arundinaceus</name>
    <dbReference type="NCBI Taxonomy" id="35708"/>
    <lineage>
        <taxon>Eukaryota</taxon>
        <taxon>Viridiplantae</taxon>
        <taxon>Streptophyta</taxon>
        <taxon>Embryophyta</taxon>
        <taxon>Tracheophyta</taxon>
        <taxon>Spermatophyta</taxon>
        <taxon>Magnoliopsida</taxon>
        <taxon>Liliopsida</taxon>
        <taxon>Poales</taxon>
        <taxon>Poaceae</taxon>
        <taxon>PACMAD clade</taxon>
        <taxon>Arundinoideae</taxon>
        <taxon>Arundineae</taxon>
        <taxon>Arundo</taxon>
    </lineage>
</organism>
<accession>A0A0A8YFH9</accession>
<protein>
    <submittedName>
        <fullName evidence="2">Uncharacterized protein</fullName>
    </submittedName>
</protein>
<sequence>MASPEAETSPPSTPTTTASCPTPRPRRP</sequence>
<reference evidence="2" key="2">
    <citation type="journal article" date="2015" name="Data Brief">
        <title>Shoot transcriptome of the giant reed, Arundo donax.</title>
        <authorList>
            <person name="Barrero R.A."/>
            <person name="Guerrero F.D."/>
            <person name="Moolhuijzen P."/>
            <person name="Goolsby J.A."/>
            <person name="Tidwell J."/>
            <person name="Bellgard S.E."/>
            <person name="Bellgard M.I."/>
        </authorList>
    </citation>
    <scope>NUCLEOTIDE SEQUENCE</scope>
    <source>
        <tissue evidence="2">Shoot tissue taken approximately 20 cm above the soil surface</tissue>
    </source>
</reference>
<dbReference type="AlphaFoldDB" id="A0A0A8YFH9"/>
<evidence type="ECO:0000313" key="2">
    <source>
        <dbReference type="EMBL" id="JAD21967.1"/>
    </source>
</evidence>